<accession>A0A5S5D5D4</accession>
<dbReference type="PROSITE" id="PS50146">
    <property type="entry name" value="DAGK"/>
    <property type="match status" value="1"/>
</dbReference>
<comment type="caution">
    <text evidence="4">The sequence shown here is derived from an EMBL/GenBank/DDBJ whole genome shotgun (WGS) entry which is preliminary data.</text>
</comment>
<protein>
    <submittedName>
        <fullName evidence="4">Diacylglycerol kinase family enzyme</fullName>
    </submittedName>
</protein>
<name>A0A5S5D5D4_9ACTN</name>
<sequence>MRALVVVNPAATTTTANMRNVLVGALASELKVDVAETGHRGHARELAAQATAEGIDVVVSLGGDGTVNEVVNGLLTDGPGPEVPTLAVVPGGSTNVFSRALGRSRDPVEATAELLASLRAGRTRLVSLGTASATGTSTAAVTGVAPTDAEAVARADAAADGPGWTDPRWFVFAAGFGFDAEVIARVEARRAQGRRSTGALYVREGTSAFLFGRERRRPAMTLQVPGEPPLEGLFLCLVSNVSPWTYLGTRPVNPTPQASFDTGLDVFALGRTGTTRMLRALRQTMRPEPDLRGRGLHRWHDLQELTVTAVRPQGWQLDGDHLGTATGVRIQNVPDALRVIA</sequence>
<proteinExistence type="inferred from homology"/>
<dbReference type="Gene3D" id="3.40.50.10330">
    <property type="entry name" value="Probable inorganic polyphosphate/atp-NAD kinase, domain 1"/>
    <property type="match status" value="1"/>
</dbReference>
<reference evidence="4 5" key="1">
    <citation type="submission" date="2019-07" db="EMBL/GenBank/DDBJ databases">
        <title>Genomic Encyclopedia of Archaeal and Bacterial Type Strains, Phase II (KMG-II): from individual species to whole genera.</title>
        <authorList>
            <person name="Goeker M."/>
        </authorList>
    </citation>
    <scope>NUCLEOTIDE SEQUENCE [LARGE SCALE GENOMIC DNA]</scope>
    <source>
        <strain evidence="4 5">DSM 46842</strain>
    </source>
</reference>
<organism evidence="4 5">
    <name type="scientific">Blastococcus xanthinilyticus</name>
    <dbReference type="NCBI Taxonomy" id="1564164"/>
    <lineage>
        <taxon>Bacteria</taxon>
        <taxon>Bacillati</taxon>
        <taxon>Actinomycetota</taxon>
        <taxon>Actinomycetes</taxon>
        <taxon>Geodermatophilales</taxon>
        <taxon>Geodermatophilaceae</taxon>
        <taxon>Blastococcus</taxon>
    </lineage>
</organism>
<dbReference type="PANTHER" id="PTHR12358">
    <property type="entry name" value="SPHINGOSINE KINASE"/>
    <property type="match status" value="1"/>
</dbReference>
<evidence type="ECO:0000256" key="2">
    <source>
        <dbReference type="ARBA" id="ARBA00005983"/>
    </source>
</evidence>
<keyword evidence="4" id="KW-0808">Transferase</keyword>
<evidence type="ECO:0000313" key="4">
    <source>
        <dbReference type="EMBL" id="TYP89992.1"/>
    </source>
</evidence>
<dbReference type="InterPro" id="IPR001206">
    <property type="entry name" value="Diacylglycerol_kinase_cat_dom"/>
</dbReference>
<dbReference type="Gene3D" id="2.60.200.40">
    <property type="match status" value="1"/>
</dbReference>
<dbReference type="AlphaFoldDB" id="A0A5S5D5D4"/>
<dbReference type="GO" id="GO:0005886">
    <property type="term" value="C:plasma membrane"/>
    <property type="evidence" value="ECO:0007669"/>
    <property type="project" value="TreeGrafter"/>
</dbReference>
<evidence type="ECO:0000313" key="5">
    <source>
        <dbReference type="Proteomes" id="UP000322499"/>
    </source>
</evidence>
<dbReference type="SMART" id="SM00046">
    <property type="entry name" value="DAGKc"/>
    <property type="match status" value="1"/>
</dbReference>
<comment type="cofactor">
    <cofactor evidence="1">
        <name>Mg(2+)</name>
        <dbReference type="ChEBI" id="CHEBI:18420"/>
    </cofactor>
</comment>
<keyword evidence="5" id="KW-1185">Reference proteome</keyword>
<gene>
    <name evidence="4" type="ORF">BD833_102471</name>
</gene>
<dbReference type="PANTHER" id="PTHR12358:SF106">
    <property type="entry name" value="LIPID KINASE YEGS"/>
    <property type="match status" value="1"/>
</dbReference>
<comment type="similarity">
    <text evidence="2">Belongs to the diacylglycerol/lipid kinase family.</text>
</comment>
<dbReference type="GO" id="GO:0004143">
    <property type="term" value="F:ATP-dependent diacylglycerol kinase activity"/>
    <property type="evidence" value="ECO:0007669"/>
    <property type="project" value="TreeGrafter"/>
</dbReference>
<feature type="domain" description="DAGKc" evidence="3">
    <location>
        <begin position="1"/>
        <end position="132"/>
    </location>
</feature>
<evidence type="ECO:0000256" key="1">
    <source>
        <dbReference type="ARBA" id="ARBA00001946"/>
    </source>
</evidence>
<evidence type="ECO:0000259" key="3">
    <source>
        <dbReference type="PROSITE" id="PS50146"/>
    </source>
</evidence>
<dbReference type="Pfam" id="PF00781">
    <property type="entry name" value="DAGK_cat"/>
    <property type="match status" value="1"/>
</dbReference>
<dbReference type="EMBL" id="VNHW01000002">
    <property type="protein sequence ID" value="TYP89992.1"/>
    <property type="molecule type" value="Genomic_DNA"/>
</dbReference>
<dbReference type="RefSeq" id="WP_166532019.1">
    <property type="nucleotide sequence ID" value="NZ_VNHW01000002.1"/>
</dbReference>
<dbReference type="SUPFAM" id="SSF111331">
    <property type="entry name" value="NAD kinase/diacylglycerol kinase-like"/>
    <property type="match status" value="1"/>
</dbReference>
<dbReference type="InterPro" id="IPR050187">
    <property type="entry name" value="Lipid_Phosphate_FormReg"/>
</dbReference>
<dbReference type="InterPro" id="IPR017438">
    <property type="entry name" value="ATP-NAD_kinase_N"/>
</dbReference>
<dbReference type="Proteomes" id="UP000322499">
    <property type="component" value="Unassembled WGS sequence"/>
</dbReference>
<dbReference type="InterPro" id="IPR016064">
    <property type="entry name" value="NAD/diacylglycerol_kinase_sf"/>
</dbReference>
<keyword evidence="4" id="KW-0418">Kinase</keyword>